<dbReference type="AlphaFoldDB" id="A0A502FI89"/>
<keyword evidence="2" id="KW-1133">Transmembrane helix</keyword>
<accession>A0A502FI89</accession>
<evidence type="ECO:0000313" key="3">
    <source>
        <dbReference type="EMBL" id="TPG49104.1"/>
    </source>
</evidence>
<keyword evidence="4" id="KW-1185">Reference proteome</keyword>
<comment type="caution">
    <text evidence="3">The sequence shown here is derived from an EMBL/GenBank/DDBJ whole genome shotgun (WGS) entry which is preliminary data.</text>
</comment>
<sequence length="93" mass="10600">MNPFEMVVAIIVVVTLGRVLMARYGVVHTKHGEDIRFRDDPAAAAENDRLRDELKAMKDRLAVLERLATDSNDSGARLDREIEKLRDRQDPRA</sequence>
<reference evidence="3 4" key="1">
    <citation type="journal article" date="2019" name="Environ. Microbiol.">
        <title>Species interactions and distinct microbial communities in high Arctic permafrost affected cryosols are associated with the CH4 and CO2 gas fluxes.</title>
        <authorList>
            <person name="Altshuler I."/>
            <person name="Hamel J."/>
            <person name="Turney S."/>
            <person name="Magnuson E."/>
            <person name="Levesque R."/>
            <person name="Greer C."/>
            <person name="Whyte L.G."/>
        </authorList>
    </citation>
    <scope>NUCLEOTIDE SEQUENCE [LARGE SCALE GENOMIC DNA]</scope>
    <source>
        <strain evidence="3 4">E6.1</strain>
    </source>
</reference>
<feature type="region of interest" description="Disordered" evidence="1">
    <location>
        <begin position="71"/>
        <end position="93"/>
    </location>
</feature>
<name>A0A502FI89_9SPHN</name>
<feature type="compositionally biased region" description="Basic and acidic residues" evidence="1">
    <location>
        <begin position="76"/>
        <end position="93"/>
    </location>
</feature>
<dbReference type="OrthoDB" id="7579171at2"/>
<evidence type="ECO:0000313" key="4">
    <source>
        <dbReference type="Proteomes" id="UP000319931"/>
    </source>
</evidence>
<dbReference type="EMBL" id="RCZC01000008">
    <property type="protein sequence ID" value="TPG49104.1"/>
    <property type="molecule type" value="Genomic_DNA"/>
</dbReference>
<evidence type="ECO:0000256" key="2">
    <source>
        <dbReference type="SAM" id="Phobius"/>
    </source>
</evidence>
<dbReference type="RefSeq" id="WP_140852051.1">
    <property type="nucleotide sequence ID" value="NZ_RCZC01000008.1"/>
</dbReference>
<keyword evidence="2" id="KW-0472">Membrane</keyword>
<proteinExistence type="predicted"/>
<feature type="transmembrane region" description="Helical" evidence="2">
    <location>
        <begin position="6"/>
        <end position="26"/>
    </location>
</feature>
<gene>
    <name evidence="3" type="ORF">EAH76_20045</name>
</gene>
<keyword evidence="2" id="KW-0812">Transmembrane</keyword>
<dbReference type="Proteomes" id="UP000319931">
    <property type="component" value="Unassembled WGS sequence"/>
</dbReference>
<organism evidence="3 4">
    <name type="scientific">Sphingomonas glacialis</name>
    <dbReference type="NCBI Taxonomy" id="658225"/>
    <lineage>
        <taxon>Bacteria</taxon>
        <taxon>Pseudomonadati</taxon>
        <taxon>Pseudomonadota</taxon>
        <taxon>Alphaproteobacteria</taxon>
        <taxon>Sphingomonadales</taxon>
        <taxon>Sphingomonadaceae</taxon>
        <taxon>Sphingomonas</taxon>
    </lineage>
</organism>
<evidence type="ECO:0000256" key="1">
    <source>
        <dbReference type="SAM" id="MobiDB-lite"/>
    </source>
</evidence>
<protein>
    <submittedName>
        <fullName evidence="3">Uncharacterized protein</fullName>
    </submittedName>
</protein>